<accession>A0A0C7R229</accession>
<reference evidence="4" key="1">
    <citation type="submission" date="2015-01" db="EMBL/GenBank/DDBJ databases">
        <authorList>
            <person name="Aslett M.A."/>
            <person name="De Silva N."/>
        </authorList>
    </citation>
    <scope>NUCLEOTIDE SEQUENCE [LARGE SCALE GENOMIC DNA]</scope>
    <source>
        <strain evidence="4">R28058</strain>
    </source>
</reference>
<evidence type="ECO:0000313" key="4">
    <source>
        <dbReference type="Proteomes" id="UP000049127"/>
    </source>
</evidence>
<keyword evidence="1" id="KW-0472">Membrane</keyword>
<dbReference type="AlphaFoldDB" id="A0A0C7R229"/>
<sequence length="226" mass="26104">MKCEIIKDLLPSYIDELTSNESNKEIENHIKTCSKCRAELESMKQDIHIDELESNKKDIQPLKKFNKKYRNIFRNIAILSFIAYLIAGNYTQLSFDKVYSTKDSISRELQRISLDNDTDNISSYSNELEKFLNQNCKNVISLELYTNNYKKTIYTYKNKSYTDAVSTNLNGDILNKNKKVIANYSVNIDYKPVIIGNNALDYSILIGGISLITYIILLLKSKFKSI</sequence>
<keyword evidence="1" id="KW-1133">Transmembrane helix</keyword>
<feature type="domain" description="Putative zinc-finger" evidence="2">
    <location>
        <begin position="3"/>
        <end position="37"/>
    </location>
</feature>
<dbReference type="Pfam" id="PF13490">
    <property type="entry name" value="zf-HC2"/>
    <property type="match status" value="1"/>
</dbReference>
<keyword evidence="1" id="KW-0812">Transmembrane</keyword>
<gene>
    <name evidence="3" type="ORF">R28058_06131</name>
</gene>
<organism evidence="3 4">
    <name type="scientific">Paraclostridium sordellii</name>
    <name type="common">Clostridium sordellii</name>
    <dbReference type="NCBI Taxonomy" id="1505"/>
    <lineage>
        <taxon>Bacteria</taxon>
        <taxon>Bacillati</taxon>
        <taxon>Bacillota</taxon>
        <taxon>Clostridia</taxon>
        <taxon>Peptostreptococcales</taxon>
        <taxon>Peptostreptococcaceae</taxon>
        <taxon>Paraclostridium</taxon>
    </lineage>
</organism>
<dbReference type="EMBL" id="CEKZ01000003">
    <property type="protein sequence ID" value="CEQ02880.1"/>
    <property type="molecule type" value="Genomic_DNA"/>
</dbReference>
<protein>
    <recommendedName>
        <fullName evidence="2">Putative zinc-finger domain-containing protein</fullName>
    </recommendedName>
</protein>
<dbReference type="OrthoDB" id="6194834at2"/>
<evidence type="ECO:0000259" key="2">
    <source>
        <dbReference type="Pfam" id="PF13490"/>
    </source>
</evidence>
<dbReference type="RefSeq" id="WP_055341433.1">
    <property type="nucleotide sequence ID" value="NZ_CEKZ01000003.1"/>
</dbReference>
<feature type="transmembrane region" description="Helical" evidence="1">
    <location>
        <begin position="199"/>
        <end position="219"/>
    </location>
</feature>
<dbReference type="Proteomes" id="UP000049127">
    <property type="component" value="Unassembled WGS sequence"/>
</dbReference>
<evidence type="ECO:0000256" key="1">
    <source>
        <dbReference type="SAM" id="Phobius"/>
    </source>
</evidence>
<name>A0A0C7R229_PARSO</name>
<proteinExistence type="predicted"/>
<dbReference type="InterPro" id="IPR027383">
    <property type="entry name" value="Znf_put"/>
</dbReference>
<feature type="transmembrane region" description="Helical" evidence="1">
    <location>
        <begin position="72"/>
        <end position="90"/>
    </location>
</feature>
<evidence type="ECO:0000313" key="3">
    <source>
        <dbReference type="EMBL" id="CEQ02880.1"/>
    </source>
</evidence>